<reference evidence="2 3" key="2">
    <citation type="submission" date="2018-11" db="EMBL/GenBank/DDBJ databases">
        <authorList>
            <consortium name="Pathogen Informatics"/>
        </authorList>
    </citation>
    <scope>NUCLEOTIDE SEQUENCE [LARGE SCALE GENOMIC DNA]</scope>
    <source>
        <strain evidence="2 3">Egypt</strain>
    </source>
</reference>
<evidence type="ECO:0000313" key="4">
    <source>
        <dbReference type="WBParaSite" id="ECPE_0001279701-mRNA-1"/>
    </source>
</evidence>
<dbReference type="WBParaSite" id="ECPE_0001279701-mRNA-1">
    <property type="protein sequence ID" value="ECPE_0001279701-mRNA-1"/>
    <property type="gene ID" value="ECPE_0001279701"/>
</dbReference>
<dbReference type="EMBL" id="UZAN01053546">
    <property type="protein sequence ID" value="VDP90032.1"/>
    <property type="molecule type" value="Genomic_DNA"/>
</dbReference>
<evidence type="ECO:0000256" key="1">
    <source>
        <dbReference type="SAM" id="MobiDB-lite"/>
    </source>
</evidence>
<accession>A0A183B0M5</accession>
<dbReference type="AlphaFoldDB" id="A0A183B0M5"/>
<sequence>MLDRRFSKSRIGRNSQYFTLRRIQERKLYFYDNVPSGADKQSLNEWEAIRYYDDAIVSACALKDKTFERKEEIEYGFYDSLDVFGATYARRKEMRHNLDEPEWFVYGPQDVEEGVDLQESSTHSGTGKKTVNSVRHVYDEDEKENDLLLKRQSGEFPCSLVTRAQDSEEIFEKHVALLLVISKQVRPYYRLFVLQEEVLKREQNQLIQTQIRMERTKTAQLFGRPMLNPILLQQLIQRQMDIRRGESVMEGGTKRGPASERIKNGAHPTTRAEVATGSTSRDNTDYHPKRTNRQLQPTTDNPKLARKIYTECHHVGAVDQRISRYDRVKPAGTARGRRGNVRAKCGPKLAAIDQQKEA</sequence>
<feature type="region of interest" description="Disordered" evidence="1">
    <location>
        <begin position="248"/>
        <end position="301"/>
    </location>
</feature>
<organism evidence="4">
    <name type="scientific">Echinostoma caproni</name>
    <dbReference type="NCBI Taxonomy" id="27848"/>
    <lineage>
        <taxon>Eukaryota</taxon>
        <taxon>Metazoa</taxon>
        <taxon>Spiralia</taxon>
        <taxon>Lophotrochozoa</taxon>
        <taxon>Platyhelminthes</taxon>
        <taxon>Trematoda</taxon>
        <taxon>Digenea</taxon>
        <taxon>Plagiorchiida</taxon>
        <taxon>Echinostomata</taxon>
        <taxon>Echinostomatoidea</taxon>
        <taxon>Echinostomatidae</taxon>
        <taxon>Echinostoma</taxon>
    </lineage>
</organism>
<evidence type="ECO:0000313" key="2">
    <source>
        <dbReference type="EMBL" id="VDP90032.1"/>
    </source>
</evidence>
<name>A0A183B0M5_9TREM</name>
<evidence type="ECO:0000313" key="3">
    <source>
        <dbReference type="Proteomes" id="UP000272942"/>
    </source>
</evidence>
<gene>
    <name evidence="2" type="ORF">ECPE_LOCUS12760</name>
</gene>
<proteinExistence type="predicted"/>
<keyword evidence="3" id="KW-1185">Reference proteome</keyword>
<reference evidence="4" key="1">
    <citation type="submission" date="2016-06" db="UniProtKB">
        <authorList>
            <consortium name="WormBaseParasite"/>
        </authorList>
    </citation>
    <scope>IDENTIFICATION</scope>
</reference>
<dbReference type="OrthoDB" id="6264149at2759"/>
<protein>
    <submittedName>
        <fullName evidence="4">DRY_EERY domain-containing protein</fullName>
    </submittedName>
</protein>
<dbReference type="Proteomes" id="UP000272942">
    <property type="component" value="Unassembled WGS sequence"/>
</dbReference>